<gene>
    <name evidence="2" type="ORF">OUY24_27590</name>
</gene>
<comment type="caution">
    <text evidence="2">The sequence shown here is derived from an EMBL/GenBank/DDBJ whole genome shotgun (WGS) entry which is preliminary data.</text>
</comment>
<organism evidence="2 3">
    <name type="scientific">Nonomuraea ferruginea</name>
    <dbReference type="NCBI Taxonomy" id="46174"/>
    <lineage>
        <taxon>Bacteria</taxon>
        <taxon>Bacillati</taxon>
        <taxon>Actinomycetota</taxon>
        <taxon>Actinomycetes</taxon>
        <taxon>Streptosporangiales</taxon>
        <taxon>Streptosporangiaceae</taxon>
        <taxon>Nonomuraea</taxon>
    </lineage>
</organism>
<reference evidence="2 3" key="1">
    <citation type="submission" date="2022-11" db="EMBL/GenBank/DDBJ databases">
        <title>Nonomuraea corallina sp. nov., a new species of the genus Nonomuraea isolated from sea side sediment in Thai sea.</title>
        <authorList>
            <person name="Ngamcharungchit C."/>
            <person name="Matsumoto A."/>
            <person name="Suriyachadkun C."/>
            <person name="Panbangred W."/>
            <person name="Inahashi Y."/>
            <person name="Intra B."/>
        </authorList>
    </citation>
    <scope>NUCLEOTIDE SEQUENCE [LARGE SCALE GENOMIC DNA]</scope>
    <source>
        <strain evidence="2 3">DSM 43553</strain>
    </source>
</reference>
<evidence type="ECO:0000313" key="2">
    <source>
        <dbReference type="EMBL" id="MDA0644409.1"/>
    </source>
</evidence>
<feature type="domain" description="Aerobactin siderophore biosynthesis IucA/IucC-like C-terminal" evidence="1">
    <location>
        <begin position="247"/>
        <end position="367"/>
    </location>
</feature>
<proteinExistence type="predicted"/>
<dbReference type="Pfam" id="PF06276">
    <property type="entry name" value="FhuF"/>
    <property type="match status" value="1"/>
</dbReference>
<dbReference type="Gene3D" id="1.10.510.40">
    <property type="match status" value="1"/>
</dbReference>
<evidence type="ECO:0000313" key="3">
    <source>
        <dbReference type="Proteomes" id="UP001212498"/>
    </source>
</evidence>
<dbReference type="RefSeq" id="WP_271278404.1">
    <property type="nucleotide sequence ID" value="NZ_BAABFD010000015.1"/>
</dbReference>
<dbReference type="InterPro" id="IPR022770">
    <property type="entry name" value="IucA/IucC-like_C"/>
</dbReference>
<keyword evidence="3" id="KW-1185">Reference proteome</keyword>
<sequence>MIFDDQREPLRVWQYAERYLGAGTRAYSRFSADLEISEPYHPQLGLDRFAVPTFRVPPERGTFLRNALESTTVKLYRGGDGFLLPVHPETLAFPGLPDRDALTERGPDLTVVPLANARTVFVERIGDEPVEPHFVKLHYPRRLSRFTRRLRRPIISVQLWAAEELSAAGLPVLPEVAAGVLGADPAEAWGFLIREIRPHLLPGPARGTPRFTVPLFALYGQDVRGPDDPPLMAQLAARSGEDPTGWLASRVVAPMVRLWLRAVSATGCVPEPHGQNTLFAFDPDGRRTAILYRDCGVYIDPATRAERGLTRDLPPVNVISRDVEQPRERVFSLTYDSFMGHHALERLARVAADTLGVDPEHLRRAAREEFAAGPRVGLPPTVHYYEDRLHANGRWNLVDTGEPPAWR</sequence>
<dbReference type="EMBL" id="JAPNUD010000096">
    <property type="protein sequence ID" value="MDA0644409.1"/>
    <property type="molecule type" value="Genomic_DNA"/>
</dbReference>
<dbReference type="Proteomes" id="UP001212498">
    <property type="component" value="Unassembled WGS sequence"/>
</dbReference>
<protein>
    <recommendedName>
        <fullName evidence="1">Aerobactin siderophore biosynthesis IucA/IucC-like C-terminal domain-containing protein</fullName>
    </recommendedName>
</protein>
<accession>A0ABT4T4I5</accession>
<evidence type="ECO:0000259" key="1">
    <source>
        <dbReference type="Pfam" id="PF06276"/>
    </source>
</evidence>
<name>A0ABT4T4I5_9ACTN</name>